<gene>
    <name evidence="1" type="ORF">R3I93_000582</name>
</gene>
<reference evidence="1 2" key="1">
    <citation type="submission" date="2024-02" db="EMBL/GenBank/DDBJ databases">
        <title>Chromosome-level genome assembly of the Eurasian Minnow (Phoxinus phoxinus).</title>
        <authorList>
            <person name="Oriowo T.O."/>
            <person name="Martin S."/>
            <person name="Stange M."/>
            <person name="Chrysostomakis Y."/>
            <person name="Brown T."/>
            <person name="Winkler S."/>
            <person name="Kukowka S."/>
            <person name="Myers E.W."/>
            <person name="Bohne A."/>
        </authorList>
    </citation>
    <scope>NUCLEOTIDE SEQUENCE [LARGE SCALE GENOMIC DNA]</scope>
    <source>
        <strain evidence="1">ZFMK-TIS-60720</strain>
        <tissue evidence="1">Whole Organism</tissue>
    </source>
</reference>
<protein>
    <submittedName>
        <fullName evidence="1">Uncharacterized protein</fullName>
    </submittedName>
</protein>
<accession>A0AAN9DPI6</accession>
<dbReference type="Proteomes" id="UP001364617">
    <property type="component" value="Unassembled WGS sequence"/>
</dbReference>
<dbReference type="EMBL" id="JAYKXH010000001">
    <property type="protein sequence ID" value="KAK7176371.1"/>
    <property type="molecule type" value="Genomic_DNA"/>
</dbReference>
<evidence type="ECO:0000313" key="1">
    <source>
        <dbReference type="EMBL" id="KAK7176371.1"/>
    </source>
</evidence>
<proteinExistence type="predicted"/>
<evidence type="ECO:0000313" key="2">
    <source>
        <dbReference type="Proteomes" id="UP001364617"/>
    </source>
</evidence>
<sequence length="172" mass="19083">MAAFDLKAFVSFPDFNQLDKCKKIELHDIANYYEISVSTSLGRAELKAVVLNGLISKGVMALPVPLSDFDPELSVRGDQLALGTPTGQQRIQTARMYNSNQRLMRWALLAQGYNLHIKHKRGADNILADALSRGCLEVDADNPAAEADQRKSARCINRASEVLWEKKIPLPC</sequence>
<name>A0AAN9DPI6_9TELE</name>
<dbReference type="AlphaFoldDB" id="A0AAN9DPI6"/>
<keyword evidence="2" id="KW-1185">Reference proteome</keyword>
<comment type="caution">
    <text evidence="1">The sequence shown here is derived from an EMBL/GenBank/DDBJ whole genome shotgun (WGS) entry which is preliminary data.</text>
</comment>
<organism evidence="1 2">
    <name type="scientific">Phoxinus phoxinus</name>
    <name type="common">Eurasian minnow</name>
    <dbReference type="NCBI Taxonomy" id="58324"/>
    <lineage>
        <taxon>Eukaryota</taxon>
        <taxon>Metazoa</taxon>
        <taxon>Chordata</taxon>
        <taxon>Craniata</taxon>
        <taxon>Vertebrata</taxon>
        <taxon>Euteleostomi</taxon>
        <taxon>Actinopterygii</taxon>
        <taxon>Neopterygii</taxon>
        <taxon>Teleostei</taxon>
        <taxon>Ostariophysi</taxon>
        <taxon>Cypriniformes</taxon>
        <taxon>Leuciscidae</taxon>
        <taxon>Phoxininae</taxon>
        <taxon>Phoxinus</taxon>
    </lineage>
</organism>